<dbReference type="InterPro" id="IPR000716">
    <property type="entry name" value="Thyroglobulin_1"/>
</dbReference>
<sequence length="378" mass="42004">MILEAIFLILAATTTFKSTHSQASTPSCDGFYGCISSLRQSDCAPGEVLISGASLDGCCPGCRGGQGYMQVCNVNVPNRRCAPGLKCDRKCLYDQTTCLHTIHMKEEEEWAGWYPRCNVDGTYASRQCRGDRLSGRCFCYSEDGRRLFGWDWYKNAATMTCACSRRRAKLEAEGRTTVTLHCTQNGNFEELQCDSGVCWCADEYSGDPLIGTTVVHDGLWKLLPCYNATLHGDTYLRQCESAAFAQKTIQKRFATRGTAGVTFNTVKCDYDGTYGAYKIENGVVYCTWRDGKKIGSFQVRSSMVSAVNCNCARDTQIFQEAGIPFTLSCGGNGNYEYLQDQNGQLFCVDGDGYVVSTDVRPTESCDRFIYNSEFYDEE</sequence>
<dbReference type="Gene3D" id="4.10.800.10">
    <property type="entry name" value="Thyroglobulin type-1"/>
    <property type="match status" value="2"/>
</dbReference>
<comment type="subcellular location">
    <subcellularLocation>
        <location evidence="1">Secreted</location>
    </subcellularLocation>
</comment>
<evidence type="ECO:0000256" key="5">
    <source>
        <dbReference type="PROSITE-ProRule" id="PRU00500"/>
    </source>
</evidence>
<keyword evidence="3" id="KW-0677">Repeat</keyword>
<dbReference type="Pfam" id="PF00086">
    <property type="entry name" value="Thyroglobulin_1"/>
    <property type="match status" value="2"/>
</dbReference>
<feature type="signal peptide" evidence="6">
    <location>
        <begin position="1"/>
        <end position="21"/>
    </location>
</feature>
<keyword evidence="6" id="KW-0732">Signal</keyword>
<dbReference type="InterPro" id="IPR036857">
    <property type="entry name" value="Thyroglobulin_1_sf"/>
</dbReference>
<dbReference type="InterPro" id="IPR051950">
    <property type="entry name" value="Dev_reg/Prot_inhib"/>
</dbReference>
<dbReference type="SMART" id="SM00211">
    <property type="entry name" value="TY"/>
    <property type="match status" value="2"/>
</dbReference>
<evidence type="ECO:0000256" key="3">
    <source>
        <dbReference type="ARBA" id="ARBA00022737"/>
    </source>
</evidence>
<dbReference type="PANTHER" id="PTHR12352:SF3">
    <property type="entry name" value="NIDOGEN-2"/>
    <property type="match status" value="1"/>
</dbReference>
<feature type="domain" description="Thyroglobulin type-1" evidence="7">
    <location>
        <begin position="160"/>
        <end position="225"/>
    </location>
</feature>
<dbReference type="GO" id="GO:0007160">
    <property type="term" value="P:cell-matrix adhesion"/>
    <property type="evidence" value="ECO:0007669"/>
    <property type="project" value="TreeGrafter"/>
</dbReference>
<dbReference type="SUPFAM" id="SSF57610">
    <property type="entry name" value="Thyroglobulin type-1 domain"/>
    <property type="match status" value="2"/>
</dbReference>
<dbReference type="EMBL" id="GFDL01002542">
    <property type="protein sequence ID" value="JAV32503.1"/>
    <property type="molecule type" value="Transcribed_RNA"/>
</dbReference>
<dbReference type="AlphaFoldDB" id="A0A1Q3FY93"/>
<evidence type="ECO:0000256" key="6">
    <source>
        <dbReference type="SAM" id="SignalP"/>
    </source>
</evidence>
<comment type="caution">
    <text evidence="5">Lacks conserved residue(s) required for the propagation of feature annotation.</text>
</comment>
<feature type="chain" id="PRO_5010315680" evidence="6">
    <location>
        <begin position="22"/>
        <end position="378"/>
    </location>
</feature>
<evidence type="ECO:0000256" key="4">
    <source>
        <dbReference type="ARBA" id="ARBA00023157"/>
    </source>
</evidence>
<dbReference type="PANTHER" id="PTHR12352">
    <property type="entry name" value="SECRETED MODULAR CALCIUM-BINDING PROTEIN"/>
    <property type="match status" value="1"/>
</dbReference>
<dbReference type="GO" id="GO:0005615">
    <property type="term" value="C:extracellular space"/>
    <property type="evidence" value="ECO:0007669"/>
    <property type="project" value="TreeGrafter"/>
</dbReference>
<reference evidence="8" key="1">
    <citation type="submission" date="2017-01" db="EMBL/GenBank/DDBJ databases">
        <title>A deep insight into the sialotranscriptome of adult male and female Cluex tarsalis mosquitoes.</title>
        <authorList>
            <person name="Ribeiro J.M."/>
            <person name="Moreira F."/>
            <person name="Bernard K.A."/>
            <person name="Calvo E."/>
        </authorList>
    </citation>
    <scope>NUCLEOTIDE SEQUENCE</scope>
    <source>
        <strain evidence="8">Kern County</strain>
        <tissue evidence="8">Salivary glands</tissue>
    </source>
</reference>
<evidence type="ECO:0000259" key="7">
    <source>
        <dbReference type="PROSITE" id="PS51162"/>
    </source>
</evidence>
<keyword evidence="4 5" id="KW-1015">Disulfide bond</keyword>
<feature type="disulfide bond" evidence="5">
    <location>
        <begin position="163"/>
        <end position="182"/>
    </location>
</feature>
<evidence type="ECO:0000256" key="2">
    <source>
        <dbReference type="ARBA" id="ARBA00022525"/>
    </source>
</evidence>
<feature type="domain" description="Thyroglobulin type-1" evidence="7">
    <location>
        <begin position="95"/>
        <end position="159"/>
    </location>
</feature>
<dbReference type="PROSITE" id="PS51162">
    <property type="entry name" value="THYROGLOBULIN_1_2"/>
    <property type="match status" value="2"/>
</dbReference>
<protein>
    <submittedName>
        <fullName evidence="8">Putative thyroglobulin type i repeat protein</fullName>
    </submittedName>
</protein>
<accession>A0A1Q3FY93</accession>
<proteinExistence type="predicted"/>
<feature type="disulfide bond" evidence="5">
    <location>
        <begin position="98"/>
        <end position="117"/>
    </location>
</feature>
<evidence type="ECO:0000256" key="1">
    <source>
        <dbReference type="ARBA" id="ARBA00004613"/>
    </source>
</evidence>
<dbReference type="GO" id="GO:0005604">
    <property type="term" value="C:basement membrane"/>
    <property type="evidence" value="ECO:0007669"/>
    <property type="project" value="TreeGrafter"/>
</dbReference>
<keyword evidence="2" id="KW-0964">Secreted</keyword>
<organism evidence="8">
    <name type="scientific">Culex tarsalis</name>
    <name type="common">Encephalitis mosquito</name>
    <dbReference type="NCBI Taxonomy" id="7177"/>
    <lineage>
        <taxon>Eukaryota</taxon>
        <taxon>Metazoa</taxon>
        <taxon>Ecdysozoa</taxon>
        <taxon>Arthropoda</taxon>
        <taxon>Hexapoda</taxon>
        <taxon>Insecta</taxon>
        <taxon>Pterygota</taxon>
        <taxon>Neoptera</taxon>
        <taxon>Endopterygota</taxon>
        <taxon>Diptera</taxon>
        <taxon>Nematocera</taxon>
        <taxon>Culicoidea</taxon>
        <taxon>Culicidae</taxon>
        <taxon>Culicinae</taxon>
        <taxon>Culicini</taxon>
        <taxon>Culex</taxon>
        <taxon>Culex</taxon>
    </lineage>
</organism>
<name>A0A1Q3FY93_CULTA</name>
<evidence type="ECO:0000313" key="8">
    <source>
        <dbReference type="EMBL" id="JAV32503.1"/>
    </source>
</evidence>